<dbReference type="AlphaFoldDB" id="A0A2A2G683"/>
<dbReference type="SUPFAM" id="SSF53383">
    <property type="entry name" value="PLP-dependent transferases"/>
    <property type="match status" value="1"/>
</dbReference>
<gene>
    <name evidence="8" type="ORF">CK503_15690</name>
</gene>
<dbReference type="GO" id="GO:0005737">
    <property type="term" value="C:cytoplasm"/>
    <property type="evidence" value="ECO:0007669"/>
    <property type="project" value="TreeGrafter"/>
</dbReference>
<dbReference type="PANTHER" id="PTHR45677:SF8">
    <property type="entry name" value="CYSTEINE SULFINIC ACID DECARBOXYLASE"/>
    <property type="match status" value="1"/>
</dbReference>
<evidence type="ECO:0000256" key="4">
    <source>
        <dbReference type="ARBA" id="ARBA00022898"/>
    </source>
</evidence>
<sequence length="481" mass="53456">MNQQELPANAFINPSGSNKESIENFVSKALHRIISVISSSEIRSSLPKEINIPTQTIPEESIGDEKLIDQLETLLLSSINPSHPGWIPHMDPPPTTASLIGDFATASVNNNMLSVEMSPAFSRLEQQVVDKICQMFSLGPNASGVLCSGGSLANLQALAVARNEKLNTKEEGVQKLPKKPVLFASEVAHTSIQKAAMILGLGQDSVRAVSVDSESKMIIDELETGIKQARNEGKTPFCVVATAGTTTTGNIDPLEEIGKISQRENLWYHVDAAYGGALVFSNSHKDKLAGISGADSIILNPQKWLYVAKTCAMVLFKDQNQLVENFRIGAPYMEEDEDLINLGEISLQGTRHADILKLWASFQHIGRKGFQQLIDESYHLTNFLHNKLKAINCIQLASTPEMNIICFRGQPKWICSSRWDEWNKDLQKYLLDKHEIFFSLPTYNDGKWLRTVILNPFVNKETIKNINQGITSYIEKTQEYT</sequence>
<evidence type="ECO:0000256" key="7">
    <source>
        <dbReference type="RuleBase" id="RU000382"/>
    </source>
</evidence>
<comment type="caution">
    <text evidence="8">The sequence shown here is derived from an EMBL/GenBank/DDBJ whole genome shotgun (WGS) entry which is preliminary data.</text>
</comment>
<keyword evidence="5 7" id="KW-0456">Lyase</keyword>
<keyword evidence="3" id="KW-0210">Decarboxylase</keyword>
<evidence type="ECO:0000313" key="9">
    <source>
        <dbReference type="Proteomes" id="UP000218831"/>
    </source>
</evidence>
<evidence type="ECO:0000256" key="2">
    <source>
        <dbReference type="ARBA" id="ARBA00009533"/>
    </source>
</evidence>
<dbReference type="OrthoDB" id="9803665at2"/>
<evidence type="ECO:0000256" key="1">
    <source>
        <dbReference type="ARBA" id="ARBA00001933"/>
    </source>
</evidence>
<comment type="similarity">
    <text evidence="2 7">Belongs to the group II decarboxylase family.</text>
</comment>
<protein>
    <submittedName>
        <fullName evidence="8">Aspartate aminotransferase family protein</fullName>
    </submittedName>
</protein>
<dbReference type="Pfam" id="PF00282">
    <property type="entry name" value="Pyridoxal_deC"/>
    <property type="match status" value="1"/>
</dbReference>
<dbReference type="GO" id="GO:0030170">
    <property type="term" value="F:pyridoxal phosphate binding"/>
    <property type="evidence" value="ECO:0007669"/>
    <property type="project" value="InterPro"/>
</dbReference>
<dbReference type="GO" id="GO:0019752">
    <property type="term" value="P:carboxylic acid metabolic process"/>
    <property type="evidence" value="ECO:0007669"/>
    <property type="project" value="InterPro"/>
</dbReference>
<dbReference type="RefSeq" id="WP_095607784.1">
    <property type="nucleotide sequence ID" value="NZ_NSKE01000017.1"/>
</dbReference>
<dbReference type="Gene3D" id="3.40.640.10">
    <property type="entry name" value="Type I PLP-dependent aspartate aminotransferase-like (Major domain)"/>
    <property type="match status" value="1"/>
</dbReference>
<dbReference type="InterPro" id="IPR015421">
    <property type="entry name" value="PyrdxlP-dep_Trfase_major"/>
</dbReference>
<accession>A0A2A2G683</accession>
<keyword evidence="4 6" id="KW-0663">Pyridoxal phosphate</keyword>
<evidence type="ECO:0000256" key="6">
    <source>
        <dbReference type="PIRSR" id="PIRSR602129-50"/>
    </source>
</evidence>
<keyword evidence="8" id="KW-0032">Aminotransferase</keyword>
<proteinExistence type="inferred from homology"/>
<evidence type="ECO:0000256" key="3">
    <source>
        <dbReference type="ARBA" id="ARBA00022793"/>
    </source>
</evidence>
<reference evidence="8 9" key="1">
    <citation type="submission" date="2017-08" db="EMBL/GenBank/DDBJ databases">
        <title>Aliifodinibius alkalisoli sp. nov., isolated from saline alkaline soil.</title>
        <authorList>
            <person name="Liu D."/>
            <person name="Zhang G."/>
        </authorList>
    </citation>
    <scope>NUCLEOTIDE SEQUENCE [LARGE SCALE GENOMIC DNA]</scope>
    <source>
        <strain evidence="8 9">WN023</strain>
    </source>
</reference>
<name>A0A2A2G683_9BACT</name>
<dbReference type="GO" id="GO:0008483">
    <property type="term" value="F:transaminase activity"/>
    <property type="evidence" value="ECO:0007669"/>
    <property type="project" value="UniProtKB-KW"/>
</dbReference>
<dbReference type="EMBL" id="NSKE01000017">
    <property type="protein sequence ID" value="PAU92650.1"/>
    <property type="molecule type" value="Genomic_DNA"/>
</dbReference>
<dbReference type="Proteomes" id="UP000218831">
    <property type="component" value="Unassembled WGS sequence"/>
</dbReference>
<keyword evidence="9" id="KW-1185">Reference proteome</keyword>
<evidence type="ECO:0000313" key="8">
    <source>
        <dbReference type="EMBL" id="PAU92650.1"/>
    </source>
</evidence>
<dbReference type="GO" id="GO:0016831">
    <property type="term" value="F:carboxy-lyase activity"/>
    <property type="evidence" value="ECO:0007669"/>
    <property type="project" value="UniProtKB-KW"/>
</dbReference>
<dbReference type="InterPro" id="IPR015424">
    <property type="entry name" value="PyrdxlP-dep_Trfase"/>
</dbReference>
<dbReference type="PANTHER" id="PTHR45677">
    <property type="entry name" value="GLUTAMATE DECARBOXYLASE-RELATED"/>
    <property type="match status" value="1"/>
</dbReference>
<evidence type="ECO:0000256" key="5">
    <source>
        <dbReference type="ARBA" id="ARBA00023239"/>
    </source>
</evidence>
<keyword evidence="8" id="KW-0808">Transferase</keyword>
<feature type="modified residue" description="N6-(pyridoxal phosphate)lysine" evidence="6">
    <location>
        <position position="303"/>
    </location>
</feature>
<dbReference type="Gene3D" id="3.90.1150.170">
    <property type="match status" value="1"/>
</dbReference>
<dbReference type="InterPro" id="IPR002129">
    <property type="entry name" value="PyrdxlP-dep_de-COase"/>
</dbReference>
<comment type="cofactor">
    <cofactor evidence="1 6 7">
        <name>pyridoxal 5'-phosphate</name>
        <dbReference type="ChEBI" id="CHEBI:597326"/>
    </cofactor>
</comment>
<organism evidence="8 9">
    <name type="scientific">Fodinibius salipaludis</name>
    <dbReference type="NCBI Taxonomy" id="2032627"/>
    <lineage>
        <taxon>Bacteria</taxon>
        <taxon>Pseudomonadati</taxon>
        <taxon>Balneolota</taxon>
        <taxon>Balneolia</taxon>
        <taxon>Balneolales</taxon>
        <taxon>Balneolaceae</taxon>
        <taxon>Fodinibius</taxon>
    </lineage>
</organism>